<organism evidence="1 2">
    <name type="scientific">Vreelandella olivaria</name>
    <dbReference type="NCBI Taxonomy" id="390919"/>
    <lineage>
        <taxon>Bacteria</taxon>
        <taxon>Pseudomonadati</taxon>
        <taxon>Pseudomonadota</taxon>
        <taxon>Gammaproteobacteria</taxon>
        <taxon>Oceanospirillales</taxon>
        <taxon>Halomonadaceae</taxon>
        <taxon>Vreelandella</taxon>
    </lineage>
</organism>
<gene>
    <name evidence="1" type="ORF">HORIV_29460</name>
</gene>
<accession>A0ABM7GIV0</accession>
<dbReference type="Gene3D" id="3.50.50.60">
    <property type="entry name" value="FAD/NAD(P)-binding domain"/>
    <property type="match status" value="1"/>
</dbReference>
<reference evidence="2" key="1">
    <citation type="journal article" date="2019" name="Microbiol. Resour. Announc.">
        <title>Complete Genome Sequence of Halomonas olivaria, a Moderately Halophilic Bacterium Isolated from Olive Processing Effluents, Obtained by Nanopore Sequencing.</title>
        <authorList>
            <person name="Nagata S."/>
            <person name="Ii K.M."/>
            <person name="Tsukimi T."/>
            <person name="Miura M.C."/>
            <person name="Galipon J."/>
            <person name="Arakawa K."/>
        </authorList>
    </citation>
    <scope>NUCLEOTIDE SEQUENCE [LARGE SCALE GENOMIC DNA]</scope>
    <source>
        <strain evidence="2">TYRC17</strain>
    </source>
</reference>
<sequence length="80" mass="8809">MIDRGDFAGSTSMHSSNLVWGGIKYMESKDFALVRKLCKSRNHLIKSYPSTVQEIRFLTTISKVSATHLATCGRAPGFTG</sequence>
<evidence type="ECO:0000313" key="1">
    <source>
        <dbReference type="EMBL" id="BBI50525.1"/>
    </source>
</evidence>
<dbReference type="Proteomes" id="UP000289555">
    <property type="component" value="Chromosome"/>
</dbReference>
<dbReference type="EMBL" id="AP019416">
    <property type="protein sequence ID" value="BBI50525.1"/>
    <property type="molecule type" value="Genomic_DNA"/>
</dbReference>
<evidence type="ECO:0000313" key="2">
    <source>
        <dbReference type="Proteomes" id="UP000289555"/>
    </source>
</evidence>
<proteinExistence type="predicted"/>
<keyword evidence="2" id="KW-1185">Reference proteome</keyword>
<name>A0ABM7GIV0_9GAMM</name>
<dbReference type="InterPro" id="IPR036188">
    <property type="entry name" value="FAD/NAD-bd_sf"/>
</dbReference>
<protein>
    <submittedName>
        <fullName evidence="1">Uncharacterized protein</fullName>
    </submittedName>
</protein>